<name>A0A1L9NAC6_ASPTC</name>
<organism evidence="1 2">
    <name type="scientific">Aspergillus tubingensis (strain CBS 134.48)</name>
    <dbReference type="NCBI Taxonomy" id="767770"/>
    <lineage>
        <taxon>Eukaryota</taxon>
        <taxon>Fungi</taxon>
        <taxon>Dikarya</taxon>
        <taxon>Ascomycota</taxon>
        <taxon>Pezizomycotina</taxon>
        <taxon>Eurotiomycetes</taxon>
        <taxon>Eurotiomycetidae</taxon>
        <taxon>Eurotiales</taxon>
        <taxon>Aspergillaceae</taxon>
        <taxon>Aspergillus</taxon>
        <taxon>Aspergillus subgen. Circumdati</taxon>
    </lineage>
</organism>
<dbReference type="EMBL" id="KV878187">
    <property type="protein sequence ID" value="OJI86189.1"/>
    <property type="molecule type" value="Genomic_DNA"/>
</dbReference>
<gene>
    <name evidence="1" type="ORF">ASPTUDRAFT_38972</name>
</gene>
<dbReference type="VEuPathDB" id="FungiDB:ASPTUDRAFT_38972"/>
<protein>
    <submittedName>
        <fullName evidence="1">Uncharacterized protein</fullName>
    </submittedName>
</protein>
<reference evidence="2" key="1">
    <citation type="journal article" date="2017" name="Genome Biol.">
        <title>Comparative genomics reveals high biological diversity and specific adaptations in the industrially and medically important fungal genus Aspergillus.</title>
        <authorList>
            <person name="de Vries R.P."/>
            <person name="Riley R."/>
            <person name="Wiebenga A."/>
            <person name="Aguilar-Osorio G."/>
            <person name="Amillis S."/>
            <person name="Uchima C.A."/>
            <person name="Anderluh G."/>
            <person name="Asadollahi M."/>
            <person name="Askin M."/>
            <person name="Barry K."/>
            <person name="Battaglia E."/>
            <person name="Bayram O."/>
            <person name="Benocci T."/>
            <person name="Braus-Stromeyer S.A."/>
            <person name="Caldana C."/>
            <person name="Canovas D."/>
            <person name="Cerqueira G.C."/>
            <person name="Chen F."/>
            <person name="Chen W."/>
            <person name="Choi C."/>
            <person name="Clum A."/>
            <person name="Dos Santos R.A."/>
            <person name="Damasio A.R."/>
            <person name="Diallinas G."/>
            <person name="Emri T."/>
            <person name="Fekete E."/>
            <person name="Flipphi M."/>
            <person name="Freyberg S."/>
            <person name="Gallo A."/>
            <person name="Gournas C."/>
            <person name="Habgood R."/>
            <person name="Hainaut M."/>
            <person name="Harispe M.L."/>
            <person name="Henrissat B."/>
            <person name="Hilden K.S."/>
            <person name="Hope R."/>
            <person name="Hossain A."/>
            <person name="Karabika E."/>
            <person name="Karaffa L."/>
            <person name="Karanyi Z."/>
            <person name="Krasevec N."/>
            <person name="Kuo A."/>
            <person name="Kusch H."/>
            <person name="LaButti K."/>
            <person name="Lagendijk E.L."/>
            <person name="Lapidus A."/>
            <person name="Levasseur A."/>
            <person name="Lindquist E."/>
            <person name="Lipzen A."/>
            <person name="Logrieco A.F."/>
            <person name="MacCabe A."/>
            <person name="Maekelae M.R."/>
            <person name="Malavazi I."/>
            <person name="Melin P."/>
            <person name="Meyer V."/>
            <person name="Mielnichuk N."/>
            <person name="Miskei M."/>
            <person name="Molnar A.P."/>
            <person name="Mule G."/>
            <person name="Ngan C.Y."/>
            <person name="Orejas M."/>
            <person name="Orosz E."/>
            <person name="Ouedraogo J.P."/>
            <person name="Overkamp K.M."/>
            <person name="Park H.-S."/>
            <person name="Perrone G."/>
            <person name="Piumi F."/>
            <person name="Punt P.J."/>
            <person name="Ram A.F."/>
            <person name="Ramon A."/>
            <person name="Rauscher S."/>
            <person name="Record E."/>
            <person name="Riano-Pachon D.M."/>
            <person name="Robert V."/>
            <person name="Roehrig J."/>
            <person name="Ruller R."/>
            <person name="Salamov A."/>
            <person name="Salih N.S."/>
            <person name="Samson R.A."/>
            <person name="Sandor E."/>
            <person name="Sanguinetti M."/>
            <person name="Schuetze T."/>
            <person name="Sepcic K."/>
            <person name="Shelest E."/>
            <person name="Sherlock G."/>
            <person name="Sophianopoulou V."/>
            <person name="Squina F.M."/>
            <person name="Sun H."/>
            <person name="Susca A."/>
            <person name="Todd R.B."/>
            <person name="Tsang A."/>
            <person name="Unkles S.E."/>
            <person name="van de Wiele N."/>
            <person name="van Rossen-Uffink D."/>
            <person name="Oliveira J.V."/>
            <person name="Vesth T.C."/>
            <person name="Visser J."/>
            <person name="Yu J.-H."/>
            <person name="Zhou M."/>
            <person name="Andersen M.R."/>
            <person name="Archer D.B."/>
            <person name="Baker S.E."/>
            <person name="Benoit I."/>
            <person name="Brakhage A.A."/>
            <person name="Braus G.H."/>
            <person name="Fischer R."/>
            <person name="Frisvad J.C."/>
            <person name="Goldman G.H."/>
            <person name="Houbraken J."/>
            <person name="Oakley B."/>
            <person name="Pocsi I."/>
            <person name="Scazzocchio C."/>
            <person name="Seiboth B."/>
            <person name="vanKuyk P.A."/>
            <person name="Wortman J."/>
            <person name="Dyer P.S."/>
            <person name="Grigoriev I.V."/>
        </authorList>
    </citation>
    <scope>NUCLEOTIDE SEQUENCE [LARGE SCALE GENOMIC DNA]</scope>
    <source>
        <strain evidence="2">CBS 134.48</strain>
    </source>
</reference>
<dbReference type="AlphaFoldDB" id="A0A1L9NAC6"/>
<evidence type="ECO:0000313" key="1">
    <source>
        <dbReference type="EMBL" id="OJI86189.1"/>
    </source>
</evidence>
<keyword evidence="2" id="KW-1185">Reference proteome</keyword>
<proteinExistence type="predicted"/>
<accession>A0A1L9NAC6</accession>
<dbReference type="Proteomes" id="UP000184304">
    <property type="component" value="Unassembled WGS sequence"/>
</dbReference>
<sequence>MSLILLQQPLHLFERLLPLHSITRTHNQFGKQRMQEPEDACAGGGMQMRLVEDAVRIAGDALQVHKIVPSTLVLGKPATHVMYREKSFMRGGDVLRERVLLGRDVEAVEVEAVGGGGVEGVCYGGEPDPISLTLLDLVFLAFFTTFRVCGSPAYSGG</sequence>
<evidence type="ECO:0000313" key="2">
    <source>
        <dbReference type="Proteomes" id="UP000184304"/>
    </source>
</evidence>